<gene>
    <name evidence="2" type="ORF">GCM10008955_41110</name>
</gene>
<dbReference type="PANTHER" id="PTHR44757:SF2">
    <property type="entry name" value="BIOFILM ARCHITECTURE MAINTENANCE PROTEIN MBAA"/>
    <property type="match status" value="1"/>
</dbReference>
<dbReference type="Pfam" id="PF00989">
    <property type="entry name" value="PAS"/>
    <property type="match status" value="1"/>
</dbReference>
<dbReference type="PANTHER" id="PTHR44757">
    <property type="entry name" value="DIGUANYLATE CYCLASE DGCP"/>
    <property type="match status" value="1"/>
</dbReference>
<name>A0ABQ2F3B6_9DEIO</name>
<reference evidence="3" key="1">
    <citation type="journal article" date="2019" name="Int. J. Syst. Evol. Microbiol.">
        <title>The Global Catalogue of Microorganisms (GCM) 10K type strain sequencing project: providing services to taxonomists for standard genome sequencing and annotation.</title>
        <authorList>
            <consortium name="The Broad Institute Genomics Platform"/>
            <consortium name="The Broad Institute Genome Sequencing Center for Infectious Disease"/>
            <person name="Wu L."/>
            <person name="Ma J."/>
        </authorList>
    </citation>
    <scope>NUCLEOTIDE SEQUENCE [LARGE SCALE GENOMIC DNA]</scope>
    <source>
        <strain evidence="3">JCM 30331</strain>
    </source>
</reference>
<evidence type="ECO:0000313" key="3">
    <source>
        <dbReference type="Proteomes" id="UP000647587"/>
    </source>
</evidence>
<dbReference type="SUPFAM" id="SSF55785">
    <property type="entry name" value="PYP-like sensor domain (PAS domain)"/>
    <property type="match status" value="3"/>
</dbReference>
<evidence type="ECO:0000259" key="1">
    <source>
        <dbReference type="PROSITE" id="PS50112"/>
    </source>
</evidence>
<protein>
    <recommendedName>
        <fullName evidence="1">PAS domain-containing protein</fullName>
    </recommendedName>
</protein>
<dbReference type="InterPro" id="IPR035965">
    <property type="entry name" value="PAS-like_dom_sf"/>
</dbReference>
<dbReference type="Pfam" id="PF13188">
    <property type="entry name" value="PAS_8"/>
    <property type="match status" value="1"/>
</dbReference>
<keyword evidence="3" id="KW-1185">Reference proteome</keyword>
<dbReference type="InterPro" id="IPR013767">
    <property type="entry name" value="PAS_fold"/>
</dbReference>
<dbReference type="SMART" id="SM00091">
    <property type="entry name" value="PAS"/>
    <property type="match status" value="3"/>
</dbReference>
<proteinExistence type="predicted"/>
<dbReference type="CDD" id="cd00130">
    <property type="entry name" value="PAS"/>
    <property type="match status" value="1"/>
</dbReference>
<sequence>MSFLSLFAEAINDGFVAVDSNWQVTFLNRQARLMLRHPNTDSQINLQDLIPDDPTTSTWRELRRALDQQVTVEIDVFYPAFFSWHEVRAFPLDGGLGLVLRDITDRQWLLRKEAERGYLRNLFNDAPIALSILRGPQHQFEFINNFSRQLIGNRNVDGLTVREAFPELQQQGFFELLDQVYRTGEAVQGAERRAQLTDPHTGEVHDLYINYAYVPLRGFDAEVSGILSLSVDVTAYVEARLAREREAEARTAILSHLHQGVIVTDPQGRIIFVNEEAARLHGVQQLEVTPENYTRTYHLLTVDGEPHPVEDLPLTRAVHGEVIQNARWRIARPDGTSLLVQGSANPVFAADGGRIGAVLTVRSVDDSNA</sequence>
<dbReference type="RefSeq" id="WP_189012145.1">
    <property type="nucleotide sequence ID" value="NZ_BMPP01000037.1"/>
</dbReference>
<feature type="domain" description="PAS" evidence="1">
    <location>
        <begin position="246"/>
        <end position="321"/>
    </location>
</feature>
<dbReference type="NCBIfam" id="TIGR00229">
    <property type="entry name" value="sensory_box"/>
    <property type="match status" value="1"/>
</dbReference>
<accession>A0ABQ2F3B6</accession>
<dbReference type="Gene3D" id="3.30.450.20">
    <property type="entry name" value="PAS domain"/>
    <property type="match status" value="3"/>
</dbReference>
<evidence type="ECO:0000313" key="2">
    <source>
        <dbReference type="EMBL" id="GGK43118.1"/>
    </source>
</evidence>
<comment type="caution">
    <text evidence="2">The sequence shown here is derived from an EMBL/GenBank/DDBJ whole genome shotgun (WGS) entry which is preliminary data.</text>
</comment>
<dbReference type="Proteomes" id="UP000647587">
    <property type="component" value="Unassembled WGS sequence"/>
</dbReference>
<dbReference type="EMBL" id="BMPP01000037">
    <property type="protein sequence ID" value="GGK43118.1"/>
    <property type="molecule type" value="Genomic_DNA"/>
</dbReference>
<dbReference type="PROSITE" id="PS50112">
    <property type="entry name" value="PAS"/>
    <property type="match status" value="1"/>
</dbReference>
<dbReference type="InterPro" id="IPR000014">
    <property type="entry name" value="PAS"/>
</dbReference>
<dbReference type="InterPro" id="IPR052155">
    <property type="entry name" value="Biofilm_reg_signaling"/>
</dbReference>
<organism evidence="2 3">
    <name type="scientific">Deinococcus malanensis</name>
    <dbReference type="NCBI Taxonomy" id="1706855"/>
    <lineage>
        <taxon>Bacteria</taxon>
        <taxon>Thermotogati</taxon>
        <taxon>Deinococcota</taxon>
        <taxon>Deinococci</taxon>
        <taxon>Deinococcales</taxon>
        <taxon>Deinococcaceae</taxon>
        <taxon>Deinococcus</taxon>
    </lineage>
</organism>